<organism evidence="11">
    <name type="scientific">Paramoeba aestuarina</name>
    <dbReference type="NCBI Taxonomy" id="180227"/>
    <lineage>
        <taxon>Eukaryota</taxon>
        <taxon>Amoebozoa</taxon>
        <taxon>Discosea</taxon>
        <taxon>Flabellinia</taxon>
        <taxon>Dactylopodida</taxon>
        <taxon>Paramoebidae</taxon>
        <taxon>Paramoeba</taxon>
    </lineage>
</organism>
<evidence type="ECO:0000256" key="8">
    <source>
        <dbReference type="ARBA" id="ARBA00048367"/>
    </source>
</evidence>
<protein>
    <recommendedName>
        <fullName evidence="10">Protein kinase domain-containing protein</fullName>
    </recommendedName>
</protein>
<dbReference type="SUPFAM" id="SSF56112">
    <property type="entry name" value="Protein kinase-like (PK-like)"/>
    <property type="match status" value="1"/>
</dbReference>
<dbReference type="FunFam" id="1.10.510.10:FF:000785">
    <property type="entry name" value="CMGC/CDK/CDK8 protein kinase"/>
    <property type="match status" value="1"/>
</dbReference>
<comment type="catalytic activity">
    <reaction evidence="7">
        <text>L-threonyl-[protein] + ATP = O-phospho-L-threonyl-[protein] + ADP + H(+)</text>
        <dbReference type="Rhea" id="RHEA:46608"/>
        <dbReference type="Rhea" id="RHEA-COMP:11060"/>
        <dbReference type="Rhea" id="RHEA-COMP:11605"/>
        <dbReference type="ChEBI" id="CHEBI:15378"/>
        <dbReference type="ChEBI" id="CHEBI:30013"/>
        <dbReference type="ChEBI" id="CHEBI:30616"/>
        <dbReference type="ChEBI" id="CHEBI:61977"/>
        <dbReference type="ChEBI" id="CHEBI:456216"/>
        <dbReference type="EC" id="2.7.11.22"/>
    </reaction>
</comment>
<dbReference type="GO" id="GO:0005524">
    <property type="term" value="F:ATP binding"/>
    <property type="evidence" value="ECO:0007669"/>
    <property type="project" value="UniProtKB-KW"/>
</dbReference>
<evidence type="ECO:0000256" key="4">
    <source>
        <dbReference type="ARBA" id="ARBA00022741"/>
    </source>
</evidence>
<dbReference type="InterPro" id="IPR000719">
    <property type="entry name" value="Prot_kinase_dom"/>
</dbReference>
<name>A0A7S4KR56_9EUKA</name>
<dbReference type="EMBL" id="HBKR01015325">
    <property type="protein sequence ID" value="CAE2302897.1"/>
    <property type="molecule type" value="Transcribed_RNA"/>
</dbReference>
<evidence type="ECO:0000256" key="9">
    <source>
        <dbReference type="ARBA" id="ARBA00049280"/>
    </source>
</evidence>
<evidence type="ECO:0000313" key="11">
    <source>
        <dbReference type="EMBL" id="CAE2302897.1"/>
    </source>
</evidence>
<comment type="catalytic activity">
    <reaction evidence="8">
        <text>L-seryl-[protein] + ATP = O-phospho-L-seryl-[protein] + ADP + H(+)</text>
        <dbReference type="Rhea" id="RHEA:17989"/>
        <dbReference type="Rhea" id="RHEA-COMP:9863"/>
        <dbReference type="Rhea" id="RHEA-COMP:11604"/>
        <dbReference type="ChEBI" id="CHEBI:15378"/>
        <dbReference type="ChEBI" id="CHEBI:29999"/>
        <dbReference type="ChEBI" id="CHEBI:30616"/>
        <dbReference type="ChEBI" id="CHEBI:83421"/>
        <dbReference type="ChEBI" id="CHEBI:456216"/>
        <dbReference type="EC" id="2.7.11.22"/>
    </reaction>
</comment>
<evidence type="ECO:0000256" key="3">
    <source>
        <dbReference type="ARBA" id="ARBA00022679"/>
    </source>
</evidence>
<dbReference type="Pfam" id="PF00069">
    <property type="entry name" value="Pkinase"/>
    <property type="match status" value="1"/>
</dbReference>
<keyword evidence="4" id="KW-0547">Nucleotide-binding</keyword>
<dbReference type="AlphaFoldDB" id="A0A7S4KR56"/>
<dbReference type="InterPro" id="IPR050108">
    <property type="entry name" value="CDK"/>
</dbReference>
<evidence type="ECO:0000256" key="1">
    <source>
        <dbReference type="ARBA" id="ARBA00006485"/>
    </source>
</evidence>
<keyword evidence="2" id="KW-0723">Serine/threonine-protein kinase</keyword>
<evidence type="ECO:0000256" key="6">
    <source>
        <dbReference type="ARBA" id="ARBA00022840"/>
    </source>
</evidence>
<keyword evidence="5" id="KW-0418">Kinase</keyword>
<keyword evidence="3" id="KW-0808">Transferase</keyword>
<evidence type="ECO:0000256" key="2">
    <source>
        <dbReference type="ARBA" id="ARBA00022527"/>
    </source>
</evidence>
<keyword evidence="6" id="KW-0067">ATP-binding</keyword>
<evidence type="ECO:0000256" key="5">
    <source>
        <dbReference type="ARBA" id="ARBA00022777"/>
    </source>
</evidence>
<comment type="catalytic activity">
    <reaction evidence="9">
        <text>[DNA-directed RNA polymerase] + ATP = phospho-[DNA-directed RNA polymerase] + ADP + H(+)</text>
        <dbReference type="Rhea" id="RHEA:10216"/>
        <dbReference type="Rhea" id="RHEA-COMP:11321"/>
        <dbReference type="Rhea" id="RHEA-COMP:11322"/>
        <dbReference type="ChEBI" id="CHEBI:15378"/>
        <dbReference type="ChEBI" id="CHEBI:30616"/>
        <dbReference type="ChEBI" id="CHEBI:43176"/>
        <dbReference type="ChEBI" id="CHEBI:68546"/>
        <dbReference type="ChEBI" id="CHEBI:456216"/>
        <dbReference type="EC" id="2.7.11.23"/>
    </reaction>
</comment>
<dbReference type="GO" id="GO:0004693">
    <property type="term" value="F:cyclin-dependent protein serine/threonine kinase activity"/>
    <property type="evidence" value="ECO:0007669"/>
    <property type="project" value="UniProtKB-EC"/>
</dbReference>
<sequence>MAPPASDVHDLAGYRRVRELGQGGFGWVFEYEHIETKQNFAIKKFKENKTEGISRDSLREISILSEMKHDNIVTLEKVVVEPASKTLCLVFPLASNDLEDIIKSFAAQKRQIPPVMVKSFIWQIIDGVNYLHKNWVMHRDLKPANILVMGDPKERGTLKIADFGLARIFRDPASALHENGRVMTLWYRAPELLLGAKHYTPMVDIWSVGCIFGELLTREALFQGDRKESADLFQKRQIEIVFSKIGKPTIGGPNEVVVEGKPRTTWPEVVYLPYWKEIEGQGFQREPLYHHSLPGIYQTEPFKLLMLMMACNPNLRITAAEALNHDYFRVAPLPKKNALDVNGGLTHYRRKSERTQR</sequence>
<dbReference type="PANTHER" id="PTHR24056:SF495">
    <property type="entry name" value="CYCLIN-DEPENDENT KINASE 8-RELATED"/>
    <property type="match status" value="1"/>
</dbReference>
<dbReference type="Gene3D" id="3.30.200.20">
    <property type="entry name" value="Phosphorylase Kinase, domain 1"/>
    <property type="match status" value="1"/>
</dbReference>
<evidence type="ECO:0000259" key="10">
    <source>
        <dbReference type="PROSITE" id="PS50011"/>
    </source>
</evidence>
<dbReference type="PANTHER" id="PTHR24056">
    <property type="entry name" value="CELL DIVISION PROTEIN KINASE"/>
    <property type="match status" value="1"/>
</dbReference>
<dbReference type="InterPro" id="IPR011009">
    <property type="entry name" value="Kinase-like_dom_sf"/>
</dbReference>
<proteinExistence type="inferred from homology"/>
<comment type="similarity">
    <text evidence="1">Belongs to the protein kinase superfamily. CMGC Ser/Thr protein kinase family. CDC2/CDKX subfamily.</text>
</comment>
<reference evidence="11" key="1">
    <citation type="submission" date="2021-01" db="EMBL/GenBank/DDBJ databases">
        <authorList>
            <person name="Corre E."/>
            <person name="Pelletier E."/>
            <person name="Niang G."/>
            <person name="Scheremetjew M."/>
            <person name="Finn R."/>
            <person name="Kale V."/>
            <person name="Holt S."/>
            <person name="Cochrane G."/>
            <person name="Meng A."/>
            <person name="Brown T."/>
            <person name="Cohen L."/>
        </authorList>
    </citation>
    <scope>NUCLEOTIDE SEQUENCE</scope>
    <source>
        <strain evidence="11">SoJaBio B1-5/56/2</strain>
    </source>
</reference>
<feature type="domain" description="Protein kinase" evidence="10">
    <location>
        <begin position="14"/>
        <end position="328"/>
    </location>
</feature>
<dbReference type="SMART" id="SM00220">
    <property type="entry name" value="S_TKc"/>
    <property type="match status" value="1"/>
</dbReference>
<dbReference type="InterPro" id="IPR008271">
    <property type="entry name" value="Ser/Thr_kinase_AS"/>
</dbReference>
<gene>
    <name evidence="11" type="ORF">NAES01612_LOCUS10141</name>
</gene>
<dbReference type="PROSITE" id="PS00108">
    <property type="entry name" value="PROTEIN_KINASE_ST"/>
    <property type="match status" value="1"/>
</dbReference>
<dbReference type="Gene3D" id="1.10.510.10">
    <property type="entry name" value="Transferase(Phosphotransferase) domain 1"/>
    <property type="match status" value="1"/>
</dbReference>
<dbReference type="GO" id="GO:0008353">
    <property type="term" value="F:RNA polymerase II CTD heptapeptide repeat kinase activity"/>
    <property type="evidence" value="ECO:0007669"/>
    <property type="project" value="UniProtKB-EC"/>
</dbReference>
<dbReference type="GO" id="GO:0016592">
    <property type="term" value="C:mediator complex"/>
    <property type="evidence" value="ECO:0007669"/>
    <property type="project" value="TreeGrafter"/>
</dbReference>
<dbReference type="PROSITE" id="PS50011">
    <property type="entry name" value="PROTEIN_KINASE_DOM"/>
    <property type="match status" value="1"/>
</dbReference>
<accession>A0A7S4KR56</accession>
<evidence type="ECO:0000256" key="7">
    <source>
        <dbReference type="ARBA" id="ARBA00047811"/>
    </source>
</evidence>